<dbReference type="Proteomes" id="UP000054481">
    <property type="component" value="Unassembled WGS sequence"/>
</dbReference>
<gene>
    <name evidence="1" type="ORF">HIM_08933</name>
</gene>
<protein>
    <recommendedName>
        <fullName evidence="3">Glycosyl transferase family 28 C-terminal domain-containing protein</fullName>
    </recommendedName>
</protein>
<dbReference type="EMBL" id="KQ030566">
    <property type="protein sequence ID" value="KJZ71672.1"/>
    <property type="molecule type" value="Genomic_DNA"/>
</dbReference>
<reference evidence="1 2" key="1">
    <citation type="journal article" date="2014" name="Genome Biol. Evol.">
        <title>Comparative genomics and transcriptomics analyses reveal divergent lifestyle features of nematode endoparasitic fungus Hirsutella minnesotensis.</title>
        <authorList>
            <person name="Lai Y."/>
            <person name="Liu K."/>
            <person name="Zhang X."/>
            <person name="Zhang X."/>
            <person name="Li K."/>
            <person name="Wang N."/>
            <person name="Shu C."/>
            <person name="Wu Y."/>
            <person name="Wang C."/>
            <person name="Bushley K.E."/>
            <person name="Xiang M."/>
            <person name="Liu X."/>
        </authorList>
    </citation>
    <scope>NUCLEOTIDE SEQUENCE [LARGE SCALE GENOMIC DNA]</scope>
    <source>
        <strain evidence="1 2">3608</strain>
    </source>
</reference>
<evidence type="ECO:0000313" key="2">
    <source>
        <dbReference type="Proteomes" id="UP000054481"/>
    </source>
</evidence>
<proteinExistence type="predicted"/>
<organism evidence="1 2">
    <name type="scientific">Hirsutella minnesotensis 3608</name>
    <dbReference type="NCBI Taxonomy" id="1043627"/>
    <lineage>
        <taxon>Eukaryota</taxon>
        <taxon>Fungi</taxon>
        <taxon>Dikarya</taxon>
        <taxon>Ascomycota</taxon>
        <taxon>Pezizomycotina</taxon>
        <taxon>Sordariomycetes</taxon>
        <taxon>Hypocreomycetidae</taxon>
        <taxon>Hypocreales</taxon>
        <taxon>Ophiocordycipitaceae</taxon>
        <taxon>Hirsutella</taxon>
    </lineage>
</organism>
<keyword evidence="2" id="KW-1185">Reference proteome</keyword>
<accession>A0A0F7ZY13</accession>
<name>A0A0F7ZY13_9HYPO</name>
<evidence type="ECO:0000313" key="1">
    <source>
        <dbReference type="EMBL" id="KJZ71672.1"/>
    </source>
</evidence>
<sequence length="378" mass="40812">MPYLMRRLDSWGPVALHYVGSGHTLAFQKLSNDTKPDEHDTSYWDKLHSIDVYANPDRGRVELIRLCERLQPILLVTVMDARVAAAALTAGCRVVVIDQLLWFRPQIPAPWLEAERVIATAFYGVKERIARDQLANAVSVPPLGPPVKTDDVGPRKNIIVLNLGGLLNPYVPAAEYTAYARIVYRAARRALDLRNAALQVPAELIVLAVSSEVARSIDPGDSGAARAVWPDEAITLMATAELVCCTPGLGNLHAVAAIAQEVLLLPPVNNSQGLQWLMLEQGGIHVDAVDWHQLTGGEPVDYTGGKVKVFDGIHKAQGEVISSAQARNLLADRMFAAMIRGSSAGPSAQKPPLRALVTAFGQDSGDAIAAQVVNVLKR</sequence>
<dbReference type="OrthoDB" id="5131352at2759"/>
<dbReference type="AlphaFoldDB" id="A0A0F7ZY13"/>
<evidence type="ECO:0008006" key="3">
    <source>
        <dbReference type="Google" id="ProtNLM"/>
    </source>
</evidence>